<dbReference type="InterPro" id="IPR043153">
    <property type="entry name" value="DENN_C"/>
</dbReference>
<feature type="compositionally biased region" description="Pro residues" evidence="10">
    <location>
        <begin position="1101"/>
        <end position="1111"/>
    </location>
</feature>
<dbReference type="PANTHER" id="PTHR13008:SF7">
    <property type="entry name" value="MAP KINASE-ACTIVATING DEATH DOMAIN PROTEIN"/>
    <property type="match status" value="1"/>
</dbReference>
<dbReference type="GO" id="GO:0005829">
    <property type="term" value="C:cytosol"/>
    <property type="evidence" value="ECO:0007669"/>
    <property type="project" value="TreeGrafter"/>
</dbReference>
<feature type="domain" description="UDENN" evidence="11">
    <location>
        <begin position="14"/>
        <end position="640"/>
    </location>
</feature>
<proteinExistence type="inferred from homology"/>
<evidence type="ECO:0000256" key="4">
    <source>
        <dbReference type="ARBA" id="ARBA00017868"/>
    </source>
</evidence>
<comment type="caution">
    <text evidence="12">The sequence shown here is derived from an EMBL/GenBank/DDBJ whole genome shotgun (WGS) entry which is preliminary data.</text>
</comment>
<dbReference type="GO" id="GO:0042981">
    <property type="term" value="P:regulation of apoptotic process"/>
    <property type="evidence" value="ECO:0007669"/>
    <property type="project" value="TreeGrafter"/>
</dbReference>
<feature type="compositionally biased region" description="Basic and acidic residues" evidence="10">
    <location>
        <begin position="1839"/>
        <end position="1855"/>
    </location>
</feature>
<feature type="compositionally biased region" description="Low complexity" evidence="10">
    <location>
        <begin position="882"/>
        <end position="895"/>
    </location>
</feature>
<feature type="compositionally biased region" description="Basic and acidic residues" evidence="10">
    <location>
        <begin position="1802"/>
        <end position="1814"/>
    </location>
</feature>
<feature type="compositionally biased region" description="Pro residues" evidence="10">
    <location>
        <begin position="1871"/>
        <end position="1883"/>
    </location>
</feature>
<dbReference type="GO" id="GO:0005886">
    <property type="term" value="C:plasma membrane"/>
    <property type="evidence" value="ECO:0007669"/>
    <property type="project" value="UniProtKB-SubCell"/>
</dbReference>
<evidence type="ECO:0000259" key="11">
    <source>
        <dbReference type="PROSITE" id="PS50211"/>
    </source>
</evidence>
<keyword evidence="5" id="KW-1003">Cell membrane</keyword>
<dbReference type="SMART" id="SM00799">
    <property type="entry name" value="DENN"/>
    <property type="match status" value="1"/>
</dbReference>
<feature type="region of interest" description="Disordered" evidence="10">
    <location>
        <begin position="138"/>
        <end position="192"/>
    </location>
</feature>
<dbReference type="SMART" id="SM00801">
    <property type="entry name" value="dDENN"/>
    <property type="match status" value="1"/>
</dbReference>
<dbReference type="InterPro" id="IPR001194">
    <property type="entry name" value="cDENN_dom"/>
</dbReference>
<evidence type="ECO:0000256" key="5">
    <source>
        <dbReference type="ARBA" id="ARBA00022475"/>
    </source>
</evidence>
<sequence>MDIQKQHLCPRLVDYLTIVGAKPYTSGKGLAPVQAPELLRRYPLTNHDDFPLPLDMVYFCQPEGCVSVGPRRAPGHLASRDTSSFVFQLTDKDSGKTRFGICVNFYRAVERAQVPGPRERSMLRRESWRKSMEKSSDSAFSSDYRSSNVAPSDSERDCSATLAPRLAPAPDSESGGSHSHSPSPRATRKRQRVRNHSLTSLCLLSHHPFFSTFRECLFILKKLIDACNESSSPRRVGASRQILRDTVWSVLTGQAYDNTPTIVLHDVKEIETWILRLLSAPVPVPGKTRLELEVLSPTAHSPLLFALPDHTRFSLVDFPLHLPLELLGVDTCLKVLTLILLENKVVVQSRDYNALSMSVMALVSMLYPLEYMFPAIPLLPSCMSCAEQLLLAPTPFLIGIPATFLTYKKNFRMPDDIWLVDLDATKLICPSGTDQDLPPLPEPEGSVLKNHLKQAVHLMGSAGSGALNSLTSTTAEQAAAPLLPSRRDSVGGATLKVQPAAFRGGDGAQSAPHSTPESRRVSVSGSGAASAGHTPQRHSLASPHHPQAQPFNPLIYGHDVDSVDVATRVAMVRFFNSHNILANFMEHTRTLRLYPRPVVAFQINSFLRSRPRTTSFLNKFARTQAVEFLAEWSLTPGNVAFLRVQTGLFDPRQVGDKPKWFADQLQPIRFPVWDDGSSLNGALRQLQRQENQPTDESGSDSEAAESTSSSYSSLSDFVSEMASSDLSPGGNQHQQHVIGETYSAVIQVPMTLSSSLDPKTVYSPPSSLMFGNVEEVVDRNTGRASTSPSPSASSSDHSDLSDDEAPGDVAVETSDAAHPPPVKKSDTDSGSFGRESDSNSTTTPKTVVSRQRAAADSASTSDSDRALTPSHHSLPPHPHGKSVSSGVSRQASQSSLLEQFAAQAKELVRETTRQSSQEGLLAHMDKLTLHAKKAAEEASKGMHEASKSAFEASKTATAISKNTFEDLTYVGKSTLGDFTKSAKEAAAKKGLLIKGESQDSNGSGSARRDSTALQTTNMLTATHRDFFSNISSDLNGLAASTSSMFSDFFGNKGNKQQPGKAASEAGRAAGGAAGGAAAAFGPFSQGARGLVARSPLIRHAPPAPPPAPPHQRPSANTENQAFLNDLVQHVLEGEGVGWLKLNRLKKLMEDESYRNMVLSKLNRNFNRKTTPNDKVDDVFVSKPVWKGMLKVLQAVVHGLEHTYSNFGLGGMASVFQLAEMAHTHYWSKEIAGLEHGGMAGSALMDHYGRQDLETPSSSPSSRKSSQSDLPVVNYPEMDSSEAQSTTEMFKDMLNQKRNLLFSKLTSFDSDAPPSSDCSADESGSITTNRANIFDHRASFKSNLSDTDVMFLNVNRVGPGSVAGKPRAASVFSSKSSASGYRPPVGVPVTSPITSPDTTRTYLYQGLIGKERSNLWDQMQFWEDAFLDAVSQERDMIGMDQGANEMMERYKCLSETERKRLEHEEDRLLSTALYNLTAAMVLLGVDADVVRNKVRRLLAKSHIGLVYSQEVNHLLDVVHTLHGNDISLKPLGSRLLRRVSFTVHEADAAGELRFMEVRDDGLILRSTQGTIVERWWYERLVNMTYSPKIRVLCLWRKNGGQTQLHKYYTKKCKALYYCIKEAMEKSGRRQDAAELGGEFPIQDCATGEGGLIQVCMEGVGLLFHHSKFFVRLDHIRKCFTQNGGIFVLEEFNPKTRQIIQRKYKSVMAEKVVLDLHRFFSLSYPFFSADQICYAVLCVFSYFAAGHEQKKAILEQAARVPPAPHDALAPASPAHDERRRSPQVEKRSPVRRTAEARSPTGKVEPSDLRDMVERQQVRGGHTSVPSAGAPATERAGSTRTAPERAGSERAGPERAGSERSGAPTASRADSLPPRRPPPPAVPPQPRLARAHSHAAPARPPDPPTIPPRTGGPGARPAGPPPALPPRQLSAAADVGAAPRGAGGGAGAAGARRGPPARQASLSAPFASTNPFTSPRHAEFVIPQRNNVRRSSTTDRS</sequence>
<dbReference type="Pfam" id="PF23629">
    <property type="entry name" value="Death_MADD"/>
    <property type="match status" value="1"/>
</dbReference>
<dbReference type="InterPro" id="IPR037516">
    <property type="entry name" value="Tripartite_DENN"/>
</dbReference>
<dbReference type="GO" id="GO:0005085">
    <property type="term" value="F:guanyl-nucleotide exchange factor activity"/>
    <property type="evidence" value="ECO:0007669"/>
    <property type="project" value="UniProtKB-KW"/>
</dbReference>
<dbReference type="GO" id="GO:0006915">
    <property type="term" value="P:apoptotic process"/>
    <property type="evidence" value="ECO:0007669"/>
    <property type="project" value="UniProtKB-KW"/>
</dbReference>
<dbReference type="PANTHER" id="PTHR13008">
    <property type="entry name" value="MAP-KINASE ACTIVATING DEATH DOMAIN PROTEIN MADD /DENN/AEX-3 C.ELEGANS"/>
    <property type="match status" value="1"/>
</dbReference>
<accession>A0AAD8DVS4</accession>
<feature type="compositionally biased region" description="Low complexity" evidence="10">
    <location>
        <begin position="1256"/>
        <end position="1267"/>
    </location>
</feature>
<keyword evidence="8" id="KW-0053">Apoptosis</keyword>
<feature type="region of interest" description="Disordered" evidence="10">
    <location>
        <begin position="1759"/>
        <end position="1994"/>
    </location>
</feature>
<feature type="region of interest" description="Disordered" evidence="10">
    <location>
        <begin position="501"/>
        <end position="553"/>
    </location>
</feature>
<dbReference type="Gene3D" id="3.40.50.11500">
    <property type="match status" value="1"/>
</dbReference>
<evidence type="ECO:0000256" key="7">
    <source>
        <dbReference type="ARBA" id="ARBA00022658"/>
    </source>
</evidence>
<dbReference type="Proteomes" id="UP001231518">
    <property type="component" value="Chromosome 7"/>
</dbReference>
<evidence type="ECO:0000256" key="10">
    <source>
        <dbReference type="SAM" id="MobiDB-lite"/>
    </source>
</evidence>
<feature type="compositionally biased region" description="Low complexity" evidence="10">
    <location>
        <begin position="1946"/>
        <end position="1957"/>
    </location>
</feature>
<dbReference type="InterPro" id="IPR056574">
    <property type="entry name" value="Death_MADD"/>
</dbReference>
<dbReference type="PROSITE" id="PS50211">
    <property type="entry name" value="DENN"/>
    <property type="match status" value="1"/>
</dbReference>
<dbReference type="InterPro" id="IPR039980">
    <property type="entry name" value="MADD"/>
</dbReference>
<feature type="compositionally biased region" description="Low complexity" evidence="10">
    <location>
        <begin position="785"/>
        <end position="795"/>
    </location>
</feature>
<dbReference type="Pfam" id="PF03456">
    <property type="entry name" value="uDENN"/>
    <property type="match status" value="1"/>
</dbReference>
<evidence type="ECO:0000313" key="12">
    <source>
        <dbReference type="EMBL" id="KAJ8725038.1"/>
    </source>
</evidence>
<dbReference type="GO" id="GO:0032483">
    <property type="term" value="P:regulation of Rab protein signal transduction"/>
    <property type="evidence" value="ECO:0007669"/>
    <property type="project" value="TreeGrafter"/>
</dbReference>
<dbReference type="SMART" id="SM00800">
    <property type="entry name" value="uDENN"/>
    <property type="match status" value="1"/>
</dbReference>
<evidence type="ECO:0000256" key="9">
    <source>
        <dbReference type="ARBA" id="ARBA00023136"/>
    </source>
</evidence>
<comment type="subcellular location">
    <subcellularLocation>
        <location evidence="1">Cell membrane</location>
    </subcellularLocation>
    <subcellularLocation>
        <location evidence="2">Cytoplasm</location>
    </subcellularLocation>
</comment>
<keyword evidence="6" id="KW-0963">Cytoplasm</keyword>
<feature type="compositionally biased region" description="Low complexity" evidence="10">
    <location>
        <begin position="521"/>
        <end position="532"/>
    </location>
</feature>
<dbReference type="InterPro" id="IPR057469">
    <property type="entry name" value="PH_MADD"/>
</dbReference>
<evidence type="ECO:0000256" key="8">
    <source>
        <dbReference type="ARBA" id="ARBA00022703"/>
    </source>
</evidence>
<keyword evidence="13" id="KW-1185">Reference proteome</keyword>
<evidence type="ECO:0000313" key="13">
    <source>
        <dbReference type="Proteomes" id="UP001231518"/>
    </source>
</evidence>
<organism evidence="12 13">
    <name type="scientific">Mythimna separata</name>
    <name type="common">Oriental armyworm</name>
    <name type="synonym">Pseudaletia separata</name>
    <dbReference type="NCBI Taxonomy" id="271217"/>
    <lineage>
        <taxon>Eukaryota</taxon>
        <taxon>Metazoa</taxon>
        <taxon>Ecdysozoa</taxon>
        <taxon>Arthropoda</taxon>
        <taxon>Hexapoda</taxon>
        <taxon>Insecta</taxon>
        <taxon>Pterygota</taxon>
        <taxon>Neoptera</taxon>
        <taxon>Endopterygota</taxon>
        <taxon>Lepidoptera</taxon>
        <taxon>Glossata</taxon>
        <taxon>Ditrysia</taxon>
        <taxon>Noctuoidea</taxon>
        <taxon>Noctuidae</taxon>
        <taxon>Noctuinae</taxon>
        <taxon>Hadenini</taxon>
        <taxon>Mythimna</taxon>
    </lineage>
</organism>
<keyword evidence="7" id="KW-0344">Guanine-nucleotide releasing factor</keyword>
<feature type="compositionally biased region" description="Basic and acidic residues" evidence="10">
    <location>
        <begin position="1772"/>
        <end position="1793"/>
    </location>
</feature>
<dbReference type="FunFam" id="3.40.50.11500:FF:000002">
    <property type="entry name" value="MAP kinase-activating death domain protein-like Protein"/>
    <property type="match status" value="1"/>
</dbReference>
<dbReference type="Gene3D" id="3.30.450.200">
    <property type="match status" value="1"/>
</dbReference>
<evidence type="ECO:0000256" key="6">
    <source>
        <dbReference type="ARBA" id="ARBA00022490"/>
    </source>
</evidence>
<feature type="region of interest" description="Disordered" evidence="10">
    <location>
        <begin position="779"/>
        <end position="895"/>
    </location>
</feature>
<feature type="compositionally biased region" description="Low complexity" evidence="10">
    <location>
        <begin position="849"/>
        <end position="861"/>
    </location>
</feature>
<feature type="region of interest" description="Disordered" evidence="10">
    <location>
        <begin position="1096"/>
        <end position="1116"/>
    </location>
</feature>
<feature type="compositionally biased region" description="Low complexity" evidence="10">
    <location>
        <begin position="174"/>
        <end position="184"/>
    </location>
</feature>
<evidence type="ECO:0000256" key="1">
    <source>
        <dbReference type="ARBA" id="ARBA00004236"/>
    </source>
</evidence>
<name>A0AAD8DVS4_MYTSE</name>
<feature type="region of interest" description="Disordered" evidence="10">
    <location>
        <begin position="687"/>
        <end position="710"/>
    </location>
</feature>
<keyword evidence="9" id="KW-0472">Membrane</keyword>
<gene>
    <name evidence="12" type="ORF">PYW07_015996</name>
</gene>
<protein>
    <recommendedName>
        <fullName evidence="4">MAP kinase-activating death domain protein</fullName>
    </recommendedName>
</protein>
<feature type="compositionally biased region" description="Polar residues" evidence="10">
    <location>
        <begin position="838"/>
        <end position="848"/>
    </location>
</feature>
<dbReference type="EMBL" id="JARGEI010000010">
    <property type="protein sequence ID" value="KAJ8725038.1"/>
    <property type="molecule type" value="Genomic_DNA"/>
</dbReference>
<dbReference type="Pfam" id="PF02141">
    <property type="entry name" value="DENN"/>
    <property type="match status" value="1"/>
</dbReference>
<dbReference type="Pfam" id="PF25328">
    <property type="entry name" value="PH_MADD"/>
    <property type="match status" value="1"/>
</dbReference>
<comment type="similarity">
    <text evidence="3">Belongs to the MADD family.</text>
</comment>
<feature type="compositionally biased region" description="Low complexity" evidence="10">
    <location>
        <begin position="138"/>
        <end position="147"/>
    </location>
</feature>
<reference evidence="12" key="1">
    <citation type="submission" date="2023-03" db="EMBL/GenBank/DDBJ databases">
        <title>Chromosome-level genomes of two armyworms, Mythimna separata and Mythimna loreyi, provide insights into the biosynthesis and reception of sex pheromones.</title>
        <authorList>
            <person name="Zhao H."/>
        </authorList>
    </citation>
    <scope>NUCLEOTIDE SEQUENCE</scope>
    <source>
        <strain evidence="12">BeijingLab</strain>
        <tissue evidence="12">Pupa</tissue>
    </source>
</reference>
<feature type="compositionally biased region" description="Pro residues" evidence="10">
    <location>
        <begin position="1895"/>
        <end position="1904"/>
    </location>
</feature>
<feature type="region of interest" description="Disordered" evidence="10">
    <location>
        <begin position="1249"/>
        <end position="1284"/>
    </location>
</feature>
<dbReference type="InterPro" id="IPR005112">
    <property type="entry name" value="dDENN_dom"/>
</dbReference>
<evidence type="ECO:0000256" key="2">
    <source>
        <dbReference type="ARBA" id="ARBA00004496"/>
    </source>
</evidence>
<evidence type="ECO:0000256" key="3">
    <source>
        <dbReference type="ARBA" id="ARBA00005978"/>
    </source>
</evidence>
<dbReference type="InterPro" id="IPR005113">
    <property type="entry name" value="uDENN_dom"/>
</dbReference>
<feature type="compositionally biased region" description="Low complexity" evidence="10">
    <location>
        <begin position="1923"/>
        <end position="1937"/>
    </location>
</feature>